<keyword evidence="2" id="KW-1185">Reference proteome</keyword>
<evidence type="ECO:0000313" key="1">
    <source>
        <dbReference type="EMBL" id="QQP52031.1"/>
    </source>
</evidence>
<protein>
    <submittedName>
        <fullName evidence="1">Uncharacterized protein</fullName>
    </submittedName>
</protein>
<dbReference type="EMBL" id="CP045892">
    <property type="protein sequence ID" value="QQP52031.1"/>
    <property type="molecule type" value="Genomic_DNA"/>
</dbReference>
<proteinExistence type="predicted"/>
<accession>A0A7T8KAZ0</accession>
<name>A0A7T8KAZ0_CALRO</name>
<evidence type="ECO:0000313" key="2">
    <source>
        <dbReference type="Proteomes" id="UP000595437"/>
    </source>
</evidence>
<dbReference type="Proteomes" id="UP000595437">
    <property type="component" value="Chromosome 3"/>
</dbReference>
<reference evidence="2" key="1">
    <citation type="submission" date="2021-01" db="EMBL/GenBank/DDBJ databases">
        <title>Caligus Genome Assembly.</title>
        <authorList>
            <person name="Gallardo-Escarate C."/>
        </authorList>
    </citation>
    <scope>NUCLEOTIDE SEQUENCE [LARGE SCALE GENOMIC DNA]</scope>
</reference>
<organism evidence="1 2">
    <name type="scientific">Caligus rogercresseyi</name>
    <name type="common">Sea louse</name>
    <dbReference type="NCBI Taxonomy" id="217165"/>
    <lineage>
        <taxon>Eukaryota</taxon>
        <taxon>Metazoa</taxon>
        <taxon>Ecdysozoa</taxon>
        <taxon>Arthropoda</taxon>
        <taxon>Crustacea</taxon>
        <taxon>Multicrustacea</taxon>
        <taxon>Hexanauplia</taxon>
        <taxon>Copepoda</taxon>
        <taxon>Siphonostomatoida</taxon>
        <taxon>Caligidae</taxon>
        <taxon>Caligus</taxon>
    </lineage>
</organism>
<gene>
    <name evidence="1" type="ORF">FKW44_004026</name>
</gene>
<sequence>MVKPSILRSVMLCAAARYTALSLKIPSDTDNSWVHTGNVNKYDPSKSKEYFKIMKKY</sequence>
<dbReference type="AlphaFoldDB" id="A0A7T8KAZ0"/>